<name>A0A811BR74_9VIRU</name>
<accession>A0A811BR74</accession>
<proteinExistence type="predicted"/>
<evidence type="ECO:0000313" key="2">
    <source>
        <dbReference type="EMBL" id="BCU02895.1"/>
    </source>
</evidence>
<sequence>MREPTTSTFAATLPKGALLACDMAARRPFPSLSMGKNTTDSGGVVVGFSLCVFWQTFLFFSNGRLRVSDRKNPLLWSFFVARAAEEAQQWKNPPPMRRHGLVSVERGFFYF</sequence>
<dbReference type="Proteomes" id="UP001253637">
    <property type="component" value="Segment"/>
</dbReference>
<organism evidence="2 3">
    <name type="scientific">Pandoravirus japonicus</name>
    <dbReference type="NCBI Taxonomy" id="2823154"/>
    <lineage>
        <taxon>Viruses</taxon>
        <taxon>Pandoravirus</taxon>
    </lineage>
</organism>
<feature type="transmembrane region" description="Helical" evidence="1">
    <location>
        <begin position="44"/>
        <end position="61"/>
    </location>
</feature>
<keyword evidence="1" id="KW-0812">Transmembrane</keyword>
<evidence type="ECO:0000313" key="3">
    <source>
        <dbReference type="Proteomes" id="UP001253637"/>
    </source>
</evidence>
<protein>
    <submittedName>
        <fullName evidence="2">Uncharacterized protein</fullName>
    </submittedName>
</protein>
<evidence type="ECO:0000256" key="1">
    <source>
        <dbReference type="SAM" id="Phobius"/>
    </source>
</evidence>
<reference evidence="2" key="1">
    <citation type="submission" date="2021-04" db="EMBL/GenBank/DDBJ databases">
        <title>Draft Genome Sequence of Pandoravirus japonicus, Isolated from the Sabaishi River of Niigata, Japan.</title>
        <authorList>
            <person name="Hosokawa N."/>
            <person name="Takahashi H."/>
            <person name="Aoki K."/>
            <person name="Takemura M."/>
        </authorList>
    </citation>
    <scope>NUCLEOTIDE SEQUENCE</scope>
</reference>
<keyword evidence="1" id="KW-1133">Transmembrane helix</keyword>
<dbReference type="EMBL" id="LC625835">
    <property type="protein sequence ID" value="BCU02895.1"/>
    <property type="molecule type" value="Genomic_DNA"/>
</dbReference>
<keyword evidence="1" id="KW-0472">Membrane</keyword>